<gene>
    <name evidence="3" type="ORF">H9L12_10925</name>
</gene>
<dbReference type="Pfam" id="PF00561">
    <property type="entry name" value="Abhydrolase_1"/>
    <property type="match status" value="1"/>
</dbReference>
<organism evidence="3 4">
    <name type="scientific">Sphingomonas rhizophila</name>
    <dbReference type="NCBI Taxonomy" id="2071607"/>
    <lineage>
        <taxon>Bacteria</taxon>
        <taxon>Pseudomonadati</taxon>
        <taxon>Pseudomonadota</taxon>
        <taxon>Alphaproteobacteria</taxon>
        <taxon>Sphingomonadales</taxon>
        <taxon>Sphingomonadaceae</taxon>
        <taxon>Sphingomonas</taxon>
    </lineage>
</organism>
<dbReference type="PRINTS" id="PR00111">
    <property type="entry name" value="ABHYDROLASE"/>
</dbReference>
<dbReference type="AlphaFoldDB" id="A0A7G9SA83"/>
<keyword evidence="3" id="KW-0378">Hydrolase</keyword>
<sequence length="287" mass="30939">MPYALANDGAELFYKDWGEGSPVVLLHGWPLTGDTFDDAAIALAERGFRCIVPDRRGFGRSEQTWTGNDYDTYADDVAAILDEAGVDEPVALVGFSMGGGEVARFQTRFPGRTSAAVLISSIVPYMLQTDDNPNGVPQSVFDEMTAGMKKDREHFFTGFFKDFYGVGTLSSPVSDEVLMNSWRQTMLSGTKNMLDAAKAFATTDFRPDLDSFQSPTLVIHGTADKTVPIDATGRVVAAQVPGAQLIEYDGSAHGVFATDKQRLIEDLVGFLGTRVGQGSAIPLNAEA</sequence>
<dbReference type="PANTHER" id="PTHR43433:SF5">
    <property type="entry name" value="AB HYDROLASE-1 DOMAIN-CONTAINING PROTEIN"/>
    <property type="match status" value="1"/>
</dbReference>
<evidence type="ECO:0000259" key="2">
    <source>
        <dbReference type="Pfam" id="PF00561"/>
    </source>
</evidence>
<dbReference type="GO" id="GO:0016787">
    <property type="term" value="F:hydrolase activity"/>
    <property type="evidence" value="ECO:0007669"/>
    <property type="project" value="UniProtKB-KW"/>
</dbReference>
<dbReference type="Proteomes" id="UP000515955">
    <property type="component" value="Chromosome"/>
</dbReference>
<dbReference type="SUPFAM" id="SSF53474">
    <property type="entry name" value="alpha/beta-Hydrolases"/>
    <property type="match status" value="1"/>
</dbReference>
<reference evidence="3 4" key="1">
    <citation type="submission" date="2020-08" db="EMBL/GenBank/DDBJ databases">
        <title>Genome sequence of Sphingomonas rhizophila KACC 19189T.</title>
        <authorList>
            <person name="Hyun D.-W."/>
            <person name="Bae J.-W."/>
        </authorList>
    </citation>
    <scope>NUCLEOTIDE SEQUENCE [LARGE SCALE GENOMIC DNA]</scope>
    <source>
        <strain evidence="3 4">KACC 19189</strain>
    </source>
</reference>
<dbReference type="EMBL" id="CP060717">
    <property type="protein sequence ID" value="QNN64758.1"/>
    <property type="molecule type" value="Genomic_DNA"/>
</dbReference>
<dbReference type="RefSeq" id="WP_187541757.1">
    <property type="nucleotide sequence ID" value="NZ_CP060717.1"/>
</dbReference>
<dbReference type="KEGG" id="srhi:H9L12_10925"/>
<dbReference type="InterPro" id="IPR000073">
    <property type="entry name" value="AB_hydrolase_1"/>
</dbReference>
<evidence type="ECO:0000313" key="4">
    <source>
        <dbReference type="Proteomes" id="UP000515955"/>
    </source>
</evidence>
<dbReference type="Gene3D" id="3.40.50.1820">
    <property type="entry name" value="alpha/beta hydrolase"/>
    <property type="match status" value="1"/>
</dbReference>
<feature type="domain" description="AB hydrolase-1" evidence="2">
    <location>
        <begin position="22"/>
        <end position="257"/>
    </location>
</feature>
<evidence type="ECO:0000256" key="1">
    <source>
        <dbReference type="ARBA" id="ARBA00038128"/>
    </source>
</evidence>
<dbReference type="FunFam" id="3.40.50.1820:FF:000205">
    <property type="entry name" value="Non-haem bromoperoxidase BPO-A2"/>
    <property type="match status" value="1"/>
</dbReference>
<accession>A0A7G9SA83</accession>
<keyword evidence="4" id="KW-1185">Reference proteome</keyword>
<dbReference type="InterPro" id="IPR050471">
    <property type="entry name" value="AB_hydrolase"/>
</dbReference>
<comment type="similarity">
    <text evidence="1">Belongs to the AB hydrolase superfamily. Bacterial non-heme haloperoxidase / perhydrolase family.</text>
</comment>
<dbReference type="PANTHER" id="PTHR43433">
    <property type="entry name" value="HYDROLASE, ALPHA/BETA FOLD FAMILY PROTEIN"/>
    <property type="match status" value="1"/>
</dbReference>
<proteinExistence type="inferred from homology"/>
<dbReference type="InterPro" id="IPR029058">
    <property type="entry name" value="AB_hydrolase_fold"/>
</dbReference>
<protein>
    <submittedName>
        <fullName evidence="3">Alpha/beta hydrolase</fullName>
    </submittedName>
</protein>
<name>A0A7G9SA83_9SPHN</name>
<evidence type="ECO:0000313" key="3">
    <source>
        <dbReference type="EMBL" id="QNN64758.1"/>
    </source>
</evidence>